<dbReference type="AlphaFoldDB" id="A0A813K1S9"/>
<sequence length="561" mass="61530">ERVAAAASAAKGSSSSTCSSSGPFQFWTFVEAASEKILWEARLAGSEEEGEVALLADAAGTYEACPGALLLALLRCAGRAMLASDFHLSDMWLEVFGAWNELPWTQPLIWHNLEDRVVPMALRHGLSQINILLAAITRPEDLCFKAVAAVADQLAIAAGMSLTVSIEGYVNLKAISGISESLHVIASHDDVLKRTPSCMGVRVMSNVFTARRLLDLRPDLAETHLRVADLILDEIAGEGAQVFGPWAGLVRFLREGLEAQRGWMAAALAETGPPVPSALGHLSVALRPFSIWEPHVAPVFSESQKDPVLERLFGLVGVTNRFYVEVGTQNGVQCNSRYFRVRYGFKGVMMDDSYQNLGVNLSRHFVTPANIADLFQKSDVPHEFDLLSLDTDGNEWLLWLSLQRAGYRPRVVVLEYGEHVPYQEDVFVRYTTLPVHRLCLSHFENMPEIAGGSISGIMALGNSWGYSLVWLVASGTSDLVFVRQDVLEQKGLTFPAQDNPAGLCALADYQAGNPPRSCNRQWPEKRQPAQELLATSAQILQGDFGLRSEGWSASRLRDAFC</sequence>
<organism evidence="1 2">
    <name type="scientific">Polarella glacialis</name>
    <name type="common">Dinoflagellate</name>
    <dbReference type="NCBI Taxonomy" id="89957"/>
    <lineage>
        <taxon>Eukaryota</taxon>
        <taxon>Sar</taxon>
        <taxon>Alveolata</taxon>
        <taxon>Dinophyceae</taxon>
        <taxon>Suessiales</taxon>
        <taxon>Suessiaceae</taxon>
        <taxon>Polarella</taxon>
    </lineage>
</organism>
<name>A0A813K1S9_POLGL</name>
<evidence type="ECO:0000313" key="2">
    <source>
        <dbReference type="Proteomes" id="UP000626109"/>
    </source>
</evidence>
<evidence type="ECO:0000313" key="1">
    <source>
        <dbReference type="EMBL" id="CAE8690328.1"/>
    </source>
</evidence>
<feature type="non-terminal residue" evidence="1">
    <location>
        <position position="1"/>
    </location>
</feature>
<protein>
    <recommendedName>
        <fullName evidence="3">Methyltransferase FkbM domain-containing protein</fullName>
    </recommendedName>
</protein>
<proteinExistence type="predicted"/>
<gene>
    <name evidence="1" type="ORF">PGLA2088_LOCUS26910</name>
</gene>
<reference evidence="1" key="1">
    <citation type="submission" date="2021-02" db="EMBL/GenBank/DDBJ databases">
        <authorList>
            <person name="Dougan E. K."/>
            <person name="Rhodes N."/>
            <person name="Thang M."/>
            <person name="Chan C."/>
        </authorList>
    </citation>
    <scope>NUCLEOTIDE SEQUENCE</scope>
</reference>
<dbReference type="Proteomes" id="UP000626109">
    <property type="component" value="Unassembled WGS sequence"/>
</dbReference>
<evidence type="ECO:0008006" key="3">
    <source>
        <dbReference type="Google" id="ProtNLM"/>
    </source>
</evidence>
<comment type="caution">
    <text evidence="1">The sequence shown here is derived from an EMBL/GenBank/DDBJ whole genome shotgun (WGS) entry which is preliminary data.</text>
</comment>
<dbReference type="EMBL" id="CAJNNW010027240">
    <property type="protein sequence ID" value="CAE8690328.1"/>
    <property type="molecule type" value="Genomic_DNA"/>
</dbReference>
<accession>A0A813K1S9</accession>